<dbReference type="InterPro" id="IPR020615">
    <property type="entry name" value="Thiolase_acyl_enz_int_AS"/>
</dbReference>
<reference evidence="13" key="2">
    <citation type="submission" date="2024-06" db="EMBL/GenBank/DDBJ databases">
        <authorList>
            <person name="Petrova K.O."/>
            <person name="Toshchakov S.V."/>
            <person name="Boltjanskaja Y.V."/>
            <person name="Kevbrin V.V."/>
        </authorList>
    </citation>
    <scope>NUCLEOTIDE SEQUENCE</scope>
    <source>
        <strain evidence="13">Z-710</strain>
    </source>
</reference>
<dbReference type="Gene3D" id="3.40.47.10">
    <property type="match status" value="2"/>
</dbReference>
<dbReference type="InterPro" id="IPR016039">
    <property type="entry name" value="Thiolase-like"/>
</dbReference>
<dbReference type="PROSITE" id="PS00737">
    <property type="entry name" value="THIOLASE_2"/>
    <property type="match status" value="1"/>
</dbReference>
<feature type="active site" description="Acyl-thioester intermediate" evidence="9">
    <location>
        <position position="88"/>
    </location>
</feature>
<dbReference type="EC" id="2.3.1.9" evidence="3"/>
<comment type="catalytic activity">
    <reaction evidence="8">
        <text>2 acetyl-CoA = acetoacetyl-CoA + CoA</text>
        <dbReference type="Rhea" id="RHEA:21036"/>
        <dbReference type="ChEBI" id="CHEBI:57286"/>
        <dbReference type="ChEBI" id="CHEBI:57287"/>
        <dbReference type="ChEBI" id="CHEBI:57288"/>
        <dbReference type="EC" id="2.3.1.9"/>
    </reaction>
</comment>
<evidence type="ECO:0000256" key="2">
    <source>
        <dbReference type="ARBA" id="ARBA00010982"/>
    </source>
</evidence>
<evidence type="ECO:0000259" key="12">
    <source>
        <dbReference type="Pfam" id="PF02803"/>
    </source>
</evidence>
<dbReference type="AlphaFoldDB" id="A0AAU8HUK1"/>
<dbReference type="InterPro" id="IPR020617">
    <property type="entry name" value="Thiolase_C"/>
</dbReference>
<comment type="subcellular location">
    <subcellularLocation>
        <location evidence="1">Cytoplasm</location>
    </subcellularLocation>
</comment>
<keyword evidence="5 10" id="KW-0012">Acyltransferase</keyword>
<keyword evidence="4 10" id="KW-0808">Transferase</keyword>
<dbReference type="GO" id="GO:0003985">
    <property type="term" value="F:acetyl-CoA C-acetyltransferase activity"/>
    <property type="evidence" value="ECO:0007669"/>
    <property type="project" value="UniProtKB-EC"/>
</dbReference>
<dbReference type="InterPro" id="IPR020610">
    <property type="entry name" value="Thiolase_AS"/>
</dbReference>
<dbReference type="CDD" id="cd00751">
    <property type="entry name" value="thiolase"/>
    <property type="match status" value="1"/>
</dbReference>
<dbReference type="FunFam" id="3.40.47.10:FF:000010">
    <property type="entry name" value="Acetyl-CoA acetyltransferase (Thiolase)"/>
    <property type="match status" value="1"/>
</dbReference>
<evidence type="ECO:0000256" key="7">
    <source>
        <dbReference type="ARBA" id="ARBA00044137"/>
    </source>
</evidence>
<protein>
    <recommendedName>
        <fullName evidence="7">Acetyl-CoA acetyltransferase</fullName>
        <ecNumber evidence="3">2.3.1.9</ecNumber>
    </recommendedName>
    <alternativeName>
        <fullName evidence="6">Acetoacetyl-CoA thiolase</fullName>
    </alternativeName>
</protein>
<evidence type="ECO:0000256" key="5">
    <source>
        <dbReference type="ARBA" id="ARBA00023315"/>
    </source>
</evidence>
<dbReference type="PROSITE" id="PS00098">
    <property type="entry name" value="THIOLASE_1"/>
    <property type="match status" value="1"/>
</dbReference>
<dbReference type="RefSeq" id="WP_353893611.1">
    <property type="nucleotide sequence ID" value="NZ_CP159485.1"/>
</dbReference>
<feature type="active site" description="Proton acceptor" evidence="9">
    <location>
        <position position="379"/>
    </location>
</feature>
<dbReference type="Pfam" id="PF02803">
    <property type="entry name" value="Thiolase_C"/>
    <property type="match status" value="1"/>
</dbReference>
<proteinExistence type="inferred from homology"/>
<evidence type="ECO:0000256" key="8">
    <source>
        <dbReference type="ARBA" id="ARBA00051550"/>
    </source>
</evidence>
<dbReference type="InterPro" id="IPR002155">
    <property type="entry name" value="Thiolase"/>
</dbReference>
<dbReference type="InterPro" id="IPR020616">
    <property type="entry name" value="Thiolase_N"/>
</dbReference>
<gene>
    <name evidence="13" type="ORF">PRVXH_000362</name>
</gene>
<dbReference type="SUPFAM" id="SSF53901">
    <property type="entry name" value="Thiolase-like"/>
    <property type="match status" value="2"/>
</dbReference>
<evidence type="ECO:0000256" key="6">
    <source>
        <dbReference type="ARBA" id="ARBA00030755"/>
    </source>
</evidence>
<organism evidence="13">
    <name type="scientific">Proteinivorax hydrogeniformans</name>
    <dbReference type="NCBI Taxonomy" id="1826727"/>
    <lineage>
        <taxon>Bacteria</taxon>
        <taxon>Bacillati</taxon>
        <taxon>Bacillota</taxon>
        <taxon>Clostridia</taxon>
        <taxon>Eubacteriales</taxon>
        <taxon>Proteinivoracaceae</taxon>
        <taxon>Proteinivorax</taxon>
    </lineage>
</organism>
<dbReference type="Pfam" id="PF00108">
    <property type="entry name" value="Thiolase_N"/>
    <property type="match status" value="1"/>
</dbReference>
<comment type="similarity">
    <text evidence="2 10">Belongs to the thiolase-like superfamily. Thiolase family.</text>
</comment>
<sequence>MQEAVIVSATRTPIGNFGGSLAKLSAIDIGVIAAKEAIKRAGIKPEQVDETIIGNVLSAGLGQNPARQIAVNAKIPYPSPAMTVNKVCGSGLRAVSLAAQSIMLGDSEIILAGGTESMSNAPYTIPKARWGQKMGHGQVKDTLLCDGLTDAFNEYHMGITAENIAEKWSISRAEQDEFAKESQHKAYKAQQEGKFVEEIVPVEIPQRKKAPIIFAEDEFIKPDVDIEKLSKLRPAFKKDGTVTAANSSGINDGASMLIIMSAKKAEELNIKPLATITSYAQAGLEPEFMGYGPVPATKLALKKGALQISDIDLIEANEAFATQSLAVAKDLGLDKSKVNVNGGAIALGHPIGASGARILTTLLYEMKRQDLKRGLATLCIGGGQGVSLIVERK</sequence>
<dbReference type="PIRSF" id="PIRSF000429">
    <property type="entry name" value="Ac-CoA_Ac_transf"/>
    <property type="match status" value="1"/>
</dbReference>
<evidence type="ECO:0000256" key="10">
    <source>
        <dbReference type="RuleBase" id="RU003557"/>
    </source>
</evidence>
<dbReference type="NCBIfam" id="TIGR01930">
    <property type="entry name" value="AcCoA-C-Actrans"/>
    <property type="match status" value="1"/>
</dbReference>
<evidence type="ECO:0000256" key="9">
    <source>
        <dbReference type="PIRSR" id="PIRSR000429-1"/>
    </source>
</evidence>
<evidence type="ECO:0000313" key="13">
    <source>
        <dbReference type="EMBL" id="XCI29062.1"/>
    </source>
</evidence>
<dbReference type="EMBL" id="CP159485">
    <property type="protein sequence ID" value="XCI29062.1"/>
    <property type="molecule type" value="Genomic_DNA"/>
</dbReference>
<evidence type="ECO:0000256" key="4">
    <source>
        <dbReference type="ARBA" id="ARBA00022679"/>
    </source>
</evidence>
<name>A0AAU8HUK1_9FIRM</name>
<evidence type="ECO:0000259" key="11">
    <source>
        <dbReference type="Pfam" id="PF00108"/>
    </source>
</evidence>
<dbReference type="PANTHER" id="PTHR18919">
    <property type="entry name" value="ACETYL-COA C-ACYLTRANSFERASE"/>
    <property type="match status" value="1"/>
</dbReference>
<dbReference type="PANTHER" id="PTHR18919:SF107">
    <property type="entry name" value="ACETYL-COA ACETYLTRANSFERASE, CYTOSOLIC"/>
    <property type="match status" value="1"/>
</dbReference>
<reference evidence="13" key="1">
    <citation type="journal article" date="2018" name="Antonie Van Leeuwenhoek">
        <title>Proteinivorax hydrogeniformans sp. nov., an anaerobic, haloalkaliphilic bacterium fermenting proteinaceous compounds with high hydrogen production.</title>
        <authorList>
            <person name="Boltyanskaya Y."/>
            <person name="Detkova E."/>
            <person name="Pimenov N."/>
            <person name="Kevbrin V."/>
        </authorList>
    </citation>
    <scope>NUCLEOTIDE SEQUENCE</scope>
    <source>
        <strain evidence="13">Z-710</strain>
    </source>
</reference>
<accession>A0AAU8HUK1</accession>
<dbReference type="GO" id="GO:0005737">
    <property type="term" value="C:cytoplasm"/>
    <property type="evidence" value="ECO:0007669"/>
    <property type="project" value="UniProtKB-SubCell"/>
</dbReference>
<dbReference type="InterPro" id="IPR020613">
    <property type="entry name" value="Thiolase_CS"/>
</dbReference>
<dbReference type="PROSITE" id="PS00099">
    <property type="entry name" value="THIOLASE_3"/>
    <property type="match status" value="1"/>
</dbReference>
<feature type="domain" description="Thiolase C-terminal" evidence="12">
    <location>
        <begin position="271"/>
        <end position="392"/>
    </location>
</feature>
<feature type="active site" description="Proton acceptor" evidence="9">
    <location>
        <position position="349"/>
    </location>
</feature>
<evidence type="ECO:0000256" key="1">
    <source>
        <dbReference type="ARBA" id="ARBA00004496"/>
    </source>
</evidence>
<evidence type="ECO:0000256" key="3">
    <source>
        <dbReference type="ARBA" id="ARBA00012705"/>
    </source>
</evidence>
<feature type="domain" description="Thiolase N-terminal" evidence="11">
    <location>
        <begin position="5"/>
        <end position="262"/>
    </location>
</feature>